<feature type="domain" description="CxC2-like cysteine cluster KDZ transposase-associated" evidence="2">
    <location>
        <begin position="239"/>
        <end position="326"/>
    </location>
</feature>
<organism evidence="3 4">
    <name type="scientific">Hypholoma sublateritium (strain FD-334 SS-4)</name>
    <dbReference type="NCBI Taxonomy" id="945553"/>
    <lineage>
        <taxon>Eukaryota</taxon>
        <taxon>Fungi</taxon>
        <taxon>Dikarya</taxon>
        <taxon>Basidiomycota</taxon>
        <taxon>Agaricomycotina</taxon>
        <taxon>Agaricomycetes</taxon>
        <taxon>Agaricomycetidae</taxon>
        <taxon>Agaricales</taxon>
        <taxon>Agaricineae</taxon>
        <taxon>Strophariaceae</taxon>
        <taxon>Hypholoma</taxon>
    </lineage>
</organism>
<dbReference type="STRING" id="945553.A0A0D2NCI3"/>
<dbReference type="PANTHER" id="PTHR33104:SF2">
    <property type="entry name" value="CXC3 LIKE CYSTEINE CLUSTER DOMAIN-CONTAINING PROTEIN"/>
    <property type="match status" value="1"/>
</dbReference>
<evidence type="ECO:0000256" key="1">
    <source>
        <dbReference type="SAM" id="MobiDB-lite"/>
    </source>
</evidence>
<feature type="compositionally biased region" description="Acidic residues" evidence="1">
    <location>
        <begin position="1051"/>
        <end position="1069"/>
    </location>
</feature>
<dbReference type="AlphaFoldDB" id="A0A0D2NCI3"/>
<reference evidence="4" key="1">
    <citation type="submission" date="2014-04" db="EMBL/GenBank/DDBJ databases">
        <title>Evolutionary Origins and Diversification of the Mycorrhizal Mutualists.</title>
        <authorList>
            <consortium name="DOE Joint Genome Institute"/>
            <consortium name="Mycorrhizal Genomics Consortium"/>
            <person name="Kohler A."/>
            <person name="Kuo A."/>
            <person name="Nagy L.G."/>
            <person name="Floudas D."/>
            <person name="Copeland A."/>
            <person name="Barry K.W."/>
            <person name="Cichocki N."/>
            <person name="Veneault-Fourrey C."/>
            <person name="LaButti K."/>
            <person name="Lindquist E.A."/>
            <person name="Lipzen A."/>
            <person name="Lundell T."/>
            <person name="Morin E."/>
            <person name="Murat C."/>
            <person name="Riley R."/>
            <person name="Ohm R."/>
            <person name="Sun H."/>
            <person name="Tunlid A."/>
            <person name="Henrissat B."/>
            <person name="Grigoriev I.V."/>
            <person name="Hibbett D.S."/>
            <person name="Martin F."/>
        </authorList>
    </citation>
    <scope>NUCLEOTIDE SEQUENCE [LARGE SCALE GENOMIC DNA]</scope>
    <source>
        <strain evidence="4">FD-334 SS-4</strain>
    </source>
</reference>
<dbReference type="Pfam" id="PF18758">
    <property type="entry name" value="KDZ"/>
    <property type="match status" value="1"/>
</dbReference>
<evidence type="ECO:0000313" key="3">
    <source>
        <dbReference type="EMBL" id="KJA16799.1"/>
    </source>
</evidence>
<dbReference type="OMA" id="SWHANGH"/>
<name>A0A0D2NCI3_HYPSF</name>
<evidence type="ECO:0000313" key="4">
    <source>
        <dbReference type="Proteomes" id="UP000054270"/>
    </source>
</evidence>
<dbReference type="InterPro" id="IPR040521">
    <property type="entry name" value="KDZ"/>
</dbReference>
<dbReference type="OrthoDB" id="2804062at2759"/>
<proteinExistence type="predicted"/>
<dbReference type="Pfam" id="PF18803">
    <property type="entry name" value="CxC2"/>
    <property type="match status" value="1"/>
</dbReference>
<protein>
    <recommendedName>
        <fullName evidence="2">CxC2-like cysteine cluster KDZ transposase-associated domain-containing protein</fullName>
    </recommendedName>
</protein>
<accession>A0A0D2NCI3</accession>
<keyword evidence="4" id="KW-1185">Reference proteome</keyword>
<feature type="region of interest" description="Disordered" evidence="1">
    <location>
        <begin position="1042"/>
        <end position="1069"/>
    </location>
</feature>
<gene>
    <name evidence="3" type="ORF">HYPSUDRAFT_71075</name>
</gene>
<dbReference type="Proteomes" id="UP000054270">
    <property type="component" value="Unassembled WGS sequence"/>
</dbReference>
<evidence type="ECO:0000259" key="2">
    <source>
        <dbReference type="Pfam" id="PF18803"/>
    </source>
</evidence>
<dbReference type="PANTHER" id="PTHR33104">
    <property type="entry name" value="SI:DKEY-29D5.2"/>
    <property type="match status" value="1"/>
</dbReference>
<dbReference type="EMBL" id="KN817614">
    <property type="protein sequence ID" value="KJA16799.1"/>
    <property type="molecule type" value="Genomic_DNA"/>
</dbReference>
<dbReference type="CDD" id="cd19757">
    <property type="entry name" value="Bbox1"/>
    <property type="match status" value="1"/>
</dbReference>
<dbReference type="InterPro" id="IPR041457">
    <property type="entry name" value="CxC2_KDZ-assoc"/>
</dbReference>
<feature type="region of interest" description="Disordered" evidence="1">
    <location>
        <begin position="22"/>
        <end position="45"/>
    </location>
</feature>
<sequence>MSFQILASDELWPSLQVSFNSHHPKMASKRPSGEPPDAEPAKRWRNNQPAFCKACPRNAMARTRNTAGLILGTTIETSRITTVARSNNGRFRAAQLTERTHNTADSPTMSAIPAPINSAPANTELPDGVACVINIGDLIPTAKSKRKRGKRGTTQNKLVEWLTCRDLCLDELLRHDGPRTSTMGGKCVSCTAHDGTFRCRDCGHGTSIMCRECLITRHGELELHQVEKWNGRFFEKASLSQLGLSVQLGHEGAACPCPIPGPKGFMVFDLSGAHYLLCKKWFLATLIRPRTVFTFDLLDTFHKLSLQGKGNLFNFYHTILCKTDNPGIEKTIYQYPEIHRTFRIWQNLMSMKRAGRGQDPSGVNGTPQGRLMVKCPACPHLGKNLPPGWDKSRPMMFLYIMYLAVDANFKLKGKDRKIKDVELMPGMAIFVNKDKYQDHLENYIEQPEINTCESEHDTIVKAGVKATPGYSVSSAGLVLCSRHLLVRKNGVGDLQKGERYCNMDFIILSALVGLMLPRIIITYDIACQWSKNLASRMIEFPENMRINPQTIVDTVIPSWHINGHGEPCRQNFSLNYLKGARKTCGEEVEINWSHTNPLAPSVCEMGPAARHNTLNDHWNGWNFRQLVGFRSLLGRKLKDAARMSRKQEDVFNQLSSTFSLEVIEKWEKMVQKWEDDPTAPNLYAEPRSTTTLQDVCLDLAKEDTLQAQGGQTSPTTVSLTGFFTTAFELEDRQYLIKTEPQTAAKKVRRSTKRKVDIQDKQMILLQQINNWRQVQLVYTPYVAMLTINNLQADENGQLRVQDVAGIPLHLPSTFPSHIQEQEDMKVIFNKERRLRERVIQGLWQFKKINISGTGNRPNTRMVTLYKRIQQKIQQHAHRYRKARAALISLDPNGPWCEWLKDLQTEDIRGPGKDPEDNSNSRYEPSWIWLVSRTQSATQDEVEFHESMRVEWAKTRARVMRWQEEYQIVPEEMRRVLAWYEWKAEWWEMQAGRRKEGDQSILIGVSAYAHKQAHIVRRMAARCAADWLPILTKLGITPCWASRYPVEPSPEGSDEESDDDDDDDDDEDFN</sequence>